<dbReference type="GO" id="GO:0004177">
    <property type="term" value="F:aminopeptidase activity"/>
    <property type="evidence" value="ECO:0007669"/>
    <property type="project" value="UniProtKB-KW"/>
</dbReference>
<protein>
    <submittedName>
        <fullName evidence="3">X-prolyl-dipeptidyl aminopeptidase</fullName>
    </submittedName>
</protein>
<evidence type="ECO:0000313" key="4">
    <source>
        <dbReference type="Proteomes" id="UP001518925"/>
    </source>
</evidence>
<evidence type="ECO:0000256" key="1">
    <source>
        <dbReference type="SAM" id="SignalP"/>
    </source>
</evidence>
<dbReference type="CDD" id="cd06244">
    <property type="entry name" value="M14-like"/>
    <property type="match status" value="1"/>
</dbReference>
<keyword evidence="3" id="KW-0645">Protease</keyword>
<feature type="domain" description="Peptidase M14" evidence="2">
    <location>
        <begin position="191"/>
        <end position="366"/>
    </location>
</feature>
<gene>
    <name evidence="3" type="ORF">JR050_13375</name>
</gene>
<sequence length="1065" mass="118406">MRKYLAVWLAALLLLSIAVPTSLPVEVNGEENNVVKLETSRSLFSLTEARTVEVSADFGDDVDLENLQWQFGGKSLNEWKSWNSSEGKFTGAPFIKVIQEPHFIEGTTTVKATLQFGLLFNTDNLSPRSLRTLYPQFIGNYELALLNSDNGAKAATTVKLNVYDEFLLFDEIKPAIDEVFEQAKSDDTNNRYLEYQSLGKSVEGRDLHFVILAKNKAAVDKYLNETLPTALENPESVLKKLENGSMGEYQVPIWINNIHPDEVEGVDAQVELLKKFALEEEVTFKTTGEDQQEKTVNLNVNDVLDDVIFLYMFTNNPDGRVANTRANANGFDLNRDNTYQTQVETRAVTEVIAKWTPLSFLDMHGYVNGFLIEPTTPPHNPNFEYDLLYPNMIDQAHSMGQAGIGNSNLDSYFIPALTWKDGWDDMTPAYTAIYAMLHGSLGHTIEVPALSQDSYRAMEGTGLGATLFVTENKDELYKKQLEIFKRGVNGEDNTAVDEYYINAAGEKIGRVRGENENFFPDYYVIPVDEVEQKNSLEAHKMVEYLLRNGVKVEQTTKSMKVDGTQFPKGTFVVSMNQAKRGFVNAVLYKGDNVSDWGAMYDPVVVNFPALRGFDVHDIREKGAFDKNTKKVEQVTIPTGNMVGNTPKQVLTNTNNETIILVNELLKNGKVVEVATETKGKVSKGDYIVRTKDLEPYKTKYYFEAAPLGTSNHVKTNQLKQPKVAALGTAQLKFSLKELGFKLVAQEEADVIVSDSSSLNPASLDGKSFVGIGINGLNAVKRSGLLPGYNFNYTRPGHEGLIKAEVNDHLLTSGYQKDELLYTTNGAWISSVPQEAEVLASFSDSENFYVSGWWPGNEKAKGQYMAFTQQLENTSITLFANDLAFRAHTQFSYRLLANSIFAGVVTEVPKKGKGKELTLEKKITKSKDEKGRNKITATVDVNALVAAAKSKDKVDFFTIAVEQGDVMEVQIPAHVINQLKNAQPNAKINVQTAQGSYVLPLGDIVLGGVSMDSTISITITVDEENYGKQKDSNELVYEVSHVHVSAIKGDKPVEITSFRTFTEIFE</sequence>
<dbReference type="EMBL" id="JAFELM010000033">
    <property type="protein sequence ID" value="MBM6618655.1"/>
    <property type="molecule type" value="Genomic_DNA"/>
</dbReference>
<keyword evidence="4" id="KW-1185">Reference proteome</keyword>
<keyword evidence="3" id="KW-0031">Aminopeptidase</keyword>
<dbReference type="RefSeq" id="WP_204204011.1">
    <property type="nucleotide sequence ID" value="NZ_JAFELM010000033.1"/>
</dbReference>
<keyword evidence="3" id="KW-0378">Hydrolase</keyword>
<evidence type="ECO:0000313" key="3">
    <source>
        <dbReference type="EMBL" id="MBM6618655.1"/>
    </source>
</evidence>
<dbReference type="Pfam" id="PF00246">
    <property type="entry name" value="Peptidase_M14"/>
    <property type="match status" value="1"/>
</dbReference>
<proteinExistence type="predicted"/>
<feature type="chain" id="PRO_5045480799" evidence="1">
    <location>
        <begin position="25"/>
        <end position="1065"/>
    </location>
</feature>
<dbReference type="Proteomes" id="UP001518925">
    <property type="component" value="Unassembled WGS sequence"/>
</dbReference>
<reference evidence="3 4" key="1">
    <citation type="submission" date="2021-02" db="EMBL/GenBank/DDBJ databases">
        <title>Bacillus sp. RD4P76, an endophyte from a halophyte.</title>
        <authorList>
            <person name="Sun J.-Q."/>
        </authorList>
    </citation>
    <scope>NUCLEOTIDE SEQUENCE [LARGE SCALE GENOMIC DNA]</scope>
    <source>
        <strain evidence="3 4">RD4P76</strain>
    </source>
</reference>
<dbReference type="Gene3D" id="3.40.630.10">
    <property type="entry name" value="Zn peptidases"/>
    <property type="match status" value="1"/>
</dbReference>
<name>A0ABS2DJI5_9BACI</name>
<feature type="signal peptide" evidence="1">
    <location>
        <begin position="1"/>
        <end position="24"/>
    </location>
</feature>
<keyword evidence="1" id="KW-0732">Signal</keyword>
<dbReference type="SUPFAM" id="SSF53187">
    <property type="entry name" value="Zn-dependent exopeptidases"/>
    <property type="match status" value="1"/>
</dbReference>
<comment type="caution">
    <text evidence="3">The sequence shown here is derived from an EMBL/GenBank/DDBJ whole genome shotgun (WGS) entry which is preliminary data.</text>
</comment>
<dbReference type="InterPro" id="IPR000834">
    <property type="entry name" value="Peptidase_M14"/>
</dbReference>
<organism evidence="3 4">
    <name type="scientific">Bacillus suaedaesalsae</name>
    <dbReference type="NCBI Taxonomy" id="2810349"/>
    <lineage>
        <taxon>Bacteria</taxon>
        <taxon>Bacillati</taxon>
        <taxon>Bacillota</taxon>
        <taxon>Bacilli</taxon>
        <taxon>Bacillales</taxon>
        <taxon>Bacillaceae</taxon>
        <taxon>Bacillus</taxon>
    </lineage>
</organism>
<accession>A0ABS2DJI5</accession>
<evidence type="ECO:0000259" key="2">
    <source>
        <dbReference type="Pfam" id="PF00246"/>
    </source>
</evidence>